<evidence type="ECO:0000259" key="1">
    <source>
        <dbReference type="Pfam" id="PF01755"/>
    </source>
</evidence>
<reference evidence="2 3" key="1">
    <citation type="submission" date="2018-03" db="EMBL/GenBank/DDBJ databases">
        <title>Pantoea intestinalis SRCM103226 isolated form the mealworm.</title>
        <authorList>
            <person name="Jeong D.-Y."/>
            <person name="Kim J.W."/>
        </authorList>
    </citation>
    <scope>NUCLEOTIDE SEQUENCE [LARGE SCALE GENOMIC DNA]</scope>
    <source>
        <strain evidence="2 3">SRCM103226</strain>
    </source>
</reference>
<accession>A0A6P1PZ26</accession>
<organism evidence="2 3">
    <name type="scientific">Mixta intestinalis</name>
    <dbReference type="NCBI Taxonomy" id="1615494"/>
    <lineage>
        <taxon>Bacteria</taxon>
        <taxon>Pseudomonadati</taxon>
        <taxon>Pseudomonadota</taxon>
        <taxon>Gammaproteobacteria</taxon>
        <taxon>Enterobacterales</taxon>
        <taxon>Erwiniaceae</taxon>
        <taxon>Mixta</taxon>
    </lineage>
</organism>
<feature type="domain" description="Glycosyl transferase family 25" evidence="1">
    <location>
        <begin position="4"/>
        <end position="171"/>
    </location>
</feature>
<dbReference type="CDD" id="cd06532">
    <property type="entry name" value="Glyco_transf_25"/>
    <property type="match status" value="1"/>
</dbReference>
<proteinExistence type="predicted"/>
<dbReference type="Proteomes" id="UP000464053">
    <property type="component" value="Chromosome"/>
</dbReference>
<dbReference type="RefSeq" id="WP_160621265.1">
    <property type="nucleotide sequence ID" value="NZ_CP028271.1"/>
</dbReference>
<sequence length="253" mass="29015">MNSSVFVINLARSTERRRDIEKNLNECKINYQITPAVDGAALTEQEQKQHTRAINYAITNGELGCALSHINIYRYIVEHDIASALILEDDASIPPHASNVIETLERQIDESKPCIVLLTKTQKYLKKPTRQITGEYALHKVLEAQGTHGYLINKKAAEALLAFLYPVWLVADKWNVIYEYGISDIYSVKPILIETSIHESDSTIQKYTNEERAQIVENKRKIWEQLKKKRSLRIKLRILKLKIANAFRAKVKG</sequence>
<dbReference type="AlphaFoldDB" id="A0A6P1PZ26"/>
<protein>
    <recommendedName>
        <fullName evidence="1">Glycosyl transferase family 25 domain-containing protein</fullName>
    </recommendedName>
</protein>
<evidence type="ECO:0000313" key="3">
    <source>
        <dbReference type="Proteomes" id="UP000464053"/>
    </source>
</evidence>
<dbReference type="InterPro" id="IPR002654">
    <property type="entry name" value="Glyco_trans_25"/>
</dbReference>
<dbReference type="EMBL" id="CP028271">
    <property type="protein sequence ID" value="QHM71264.1"/>
    <property type="molecule type" value="Genomic_DNA"/>
</dbReference>
<keyword evidence="3" id="KW-1185">Reference proteome</keyword>
<evidence type="ECO:0000313" key="2">
    <source>
        <dbReference type="EMBL" id="QHM71264.1"/>
    </source>
</evidence>
<dbReference type="Pfam" id="PF01755">
    <property type="entry name" value="Glyco_transf_25"/>
    <property type="match status" value="1"/>
</dbReference>
<dbReference type="OrthoDB" id="9816113at2"/>
<dbReference type="KEGG" id="mint:C7M51_01550"/>
<gene>
    <name evidence="2" type="ORF">C7M51_01550</name>
</gene>
<name>A0A6P1PZ26_9GAMM</name>